<gene>
    <name evidence="1" type="ORF">GCM10011491_41830</name>
</gene>
<sequence>MHFTVEPTPDGKWTVIDLGTGKPFGDPVQTLEEAAYLIQVGEAYHQIEQLAACRGAACSA</sequence>
<proteinExistence type="predicted"/>
<reference evidence="1" key="2">
    <citation type="submission" date="2020-09" db="EMBL/GenBank/DDBJ databases">
        <authorList>
            <person name="Sun Q."/>
            <person name="Zhou Y."/>
        </authorList>
    </citation>
    <scope>NUCLEOTIDE SEQUENCE</scope>
    <source>
        <strain evidence="1">CGMCC 1.15082</strain>
    </source>
</reference>
<dbReference type="AlphaFoldDB" id="A0A916SPQ5"/>
<evidence type="ECO:0000313" key="2">
    <source>
        <dbReference type="Proteomes" id="UP000646478"/>
    </source>
</evidence>
<organism evidence="1 2">
    <name type="scientific">Brucella endophytica</name>
    <dbReference type="NCBI Taxonomy" id="1963359"/>
    <lineage>
        <taxon>Bacteria</taxon>
        <taxon>Pseudomonadati</taxon>
        <taxon>Pseudomonadota</taxon>
        <taxon>Alphaproteobacteria</taxon>
        <taxon>Hyphomicrobiales</taxon>
        <taxon>Brucellaceae</taxon>
        <taxon>Brucella/Ochrobactrum group</taxon>
        <taxon>Brucella</taxon>
    </lineage>
</organism>
<dbReference type="RefSeq" id="WP_188826137.1">
    <property type="nucleotide sequence ID" value="NZ_BMHH01000026.1"/>
</dbReference>
<protein>
    <submittedName>
        <fullName evidence="1">Uncharacterized protein</fullName>
    </submittedName>
</protein>
<comment type="caution">
    <text evidence="1">The sequence shown here is derived from an EMBL/GenBank/DDBJ whole genome shotgun (WGS) entry which is preliminary data.</text>
</comment>
<evidence type="ECO:0000313" key="1">
    <source>
        <dbReference type="EMBL" id="GGB09482.1"/>
    </source>
</evidence>
<keyword evidence="2" id="KW-1185">Reference proteome</keyword>
<dbReference type="Proteomes" id="UP000646478">
    <property type="component" value="Unassembled WGS sequence"/>
</dbReference>
<reference evidence="1" key="1">
    <citation type="journal article" date="2014" name="Int. J. Syst. Evol. Microbiol.">
        <title>Complete genome sequence of Corynebacterium casei LMG S-19264T (=DSM 44701T), isolated from a smear-ripened cheese.</title>
        <authorList>
            <consortium name="US DOE Joint Genome Institute (JGI-PGF)"/>
            <person name="Walter F."/>
            <person name="Albersmeier A."/>
            <person name="Kalinowski J."/>
            <person name="Ruckert C."/>
        </authorList>
    </citation>
    <scope>NUCLEOTIDE SEQUENCE</scope>
    <source>
        <strain evidence="1">CGMCC 1.15082</strain>
    </source>
</reference>
<accession>A0A916SPQ5</accession>
<name>A0A916SPQ5_9HYPH</name>
<dbReference type="EMBL" id="BMHH01000026">
    <property type="protein sequence ID" value="GGB09482.1"/>
    <property type="molecule type" value="Genomic_DNA"/>
</dbReference>